<organism evidence="1">
    <name type="scientific">candidate division WOR-3 bacterium</name>
    <dbReference type="NCBI Taxonomy" id="2052148"/>
    <lineage>
        <taxon>Bacteria</taxon>
        <taxon>Bacteria division WOR-3</taxon>
    </lineage>
</organism>
<dbReference type="AlphaFoldDB" id="A0A7V3ZSY1"/>
<protein>
    <submittedName>
        <fullName evidence="1">Exo-alpha-sialidase</fullName>
    </submittedName>
</protein>
<dbReference type="SUPFAM" id="SSF50939">
    <property type="entry name" value="Sialidases"/>
    <property type="match status" value="2"/>
</dbReference>
<dbReference type="InterPro" id="IPR036278">
    <property type="entry name" value="Sialidase_sf"/>
</dbReference>
<gene>
    <name evidence="1" type="ORF">ENU72_02155</name>
</gene>
<name>A0A7V3ZSY1_UNCW3</name>
<evidence type="ECO:0000313" key="1">
    <source>
        <dbReference type="EMBL" id="HGK53811.1"/>
    </source>
</evidence>
<dbReference type="Gene3D" id="2.120.10.10">
    <property type="match status" value="2"/>
</dbReference>
<dbReference type="EMBL" id="DTDP01000092">
    <property type="protein sequence ID" value="HGK53811.1"/>
    <property type="molecule type" value="Genomic_DNA"/>
</dbReference>
<comment type="caution">
    <text evidence="1">The sequence shown here is derived from an EMBL/GenBank/DDBJ whole genome shotgun (WGS) entry which is preliminary data.</text>
</comment>
<sequence>MNILIVVFILRAPFIYEAYEDSVLKGIFKENIKGYEDTFRGEFLNIKVNSDVTPYLQNEEQIIVNPLNPDNLVAVWRDFRLGYRQVGVGYSFNKGYTWTDKLLGYNLSPYPWDSDPGITCDKYGNFYAVVLSFKQIGDSNALCVYRSFDGGVNWDGPYIAVGPSYSNFEDKELITCDRTNSPYSGNLYISWTRFWETNIYLVRSTNQGITWSSPIRVSDLSDNQWSVPAVDKNGYVHVFWLNYYYSAIMHDVSYNGGLTFGQDNIVQYVDEPDRYLNGNILTFSYPVPVCDIYPSSPYYGTIYVIYMDTGPGGDPDIFLTKSLDGGFTWTQRKRVNDDPVGNGLDQFHPWACVDSTGILTVCFYDRRLYSNNWKFDLFLTQSFDGGETFTPNIRVTTVSINPDSFRAGVIGEYIGLDSYAGIPFPLWTDTRNGNQDAYFGYYVEQKISERNNLNRKILFIFGNNYLRIYNRDNYGKIEIFGISGRKPGEIKLKKGENKIVLDLSSSTYFLKFGKEIYKVLKIKP</sequence>
<reference evidence="1" key="1">
    <citation type="journal article" date="2020" name="mSystems">
        <title>Genome- and Community-Level Interaction Insights into Carbon Utilization and Element Cycling Functions of Hydrothermarchaeota in Hydrothermal Sediment.</title>
        <authorList>
            <person name="Zhou Z."/>
            <person name="Liu Y."/>
            <person name="Xu W."/>
            <person name="Pan J."/>
            <person name="Luo Z.H."/>
            <person name="Li M."/>
        </authorList>
    </citation>
    <scope>NUCLEOTIDE SEQUENCE [LARGE SCALE GENOMIC DNA]</scope>
    <source>
        <strain evidence="1">SpSt-695</strain>
    </source>
</reference>
<dbReference type="CDD" id="cd15482">
    <property type="entry name" value="Sialidase_non-viral"/>
    <property type="match status" value="1"/>
</dbReference>
<accession>A0A7V3ZSY1</accession>
<proteinExistence type="predicted"/>